<reference evidence="1 2" key="1">
    <citation type="submission" date="2024-04" db="EMBL/GenBank/DDBJ databases">
        <title>Tritrichomonas musculus Genome.</title>
        <authorList>
            <person name="Alves-Ferreira E."/>
            <person name="Grigg M."/>
            <person name="Lorenzi H."/>
            <person name="Galac M."/>
        </authorList>
    </citation>
    <scope>NUCLEOTIDE SEQUENCE [LARGE SCALE GENOMIC DNA]</scope>
    <source>
        <strain evidence="1 2">EAF2021</strain>
    </source>
</reference>
<dbReference type="Proteomes" id="UP001470230">
    <property type="component" value="Unassembled WGS sequence"/>
</dbReference>
<dbReference type="InterPro" id="IPR016024">
    <property type="entry name" value="ARM-type_fold"/>
</dbReference>
<dbReference type="SUPFAM" id="SSF48371">
    <property type="entry name" value="ARM repeat"/>
    <property type="match status" value="1"/>
</dbReference>
<protein>
    <submittedName>
        <fullName evidence="1">Uncharacterized protein</fullName>
    </submittedName>
</protein>
<evidence type="ECO:0000313" key="1">
    <source>
        <dbReference type="EMBL" id="KAK8870144.1"/>
    </source>
</evidence>
<dbReference type="InterPro" id="IPR011989">
    <property type="entry name" value="ARM-like"/>
</dbReference>
<proteinExistence type="predicted"/>
<name>A0ABR2IXD2_9EUKA</name>
<dbReference type="Gene3D" id="1.25.10.10">
    <property type="entry name" value="Leucine-rich Repeat Variant"/>
    <property type="match status" value="1"/>
</dbReference>
<comment type="caution">
    <text evidence="1">The sequence shown here is derived from an EMBL/GenBank/DDBJ whole genome shotgun (WGS) entry which is preliminary data.</text>
</comment>
<evidence type="ECO:0000313" key="2">
    <source>
        <dbReference type="Proteomes" id="UP001470230"/>
    </source>
</evidence>
<organism evidence="1 2">
    <name type="scientific">Tritrichomonas musculus</name>
    <dbReference type="NCBI Taxonomy" id="1915356"/>
    <lineage>
        <taxon>Eukaryota</taxon>
        <taxon>Metamonada</taxon>
        <taxon>Parabasalia</taxon>
        <taxon>Tritrichomonadida</taxon>
        <taxon>Tritrichomonadidae</taxon>
        <taxon>Tritrichomonas</taxon>
    </lineage>
</organism>
<accession>A0ABR2IXD2</accession>
<sequence>MSSINTAILSNPSHPKFIPYIQEAPELVDVTTVTKFMNTVLSNFRKKKEDLPAIKGKAILISIISLLQNPTYNSMFIENGYVHKLPFNEKVYADSIFDLFHTLITQDYDIFDERLAFSFSQQIPFSPLKALVLIAKYGEHLDKISYPWYLLDLLFSCKKNFIRDTAIQYISLLSYLCVKKDNFRSDRSIQSFDSVADLLNHKDPEVIKTAYGALISITRINPKCQNQEYARKIPIQSLISHLQSKDEGLIFDALSFLLVYEIDDDSILQQLVKMKNQRASLVLMKYCENQEKATFLVSNNSWLKNPAQNRLECLKLIYCLLRHKDLQRTLSSSQNFISFLVSASKNTNLNEFILILGILKQIPLSSQKVKELGEKKFFTNIIQSANQCNSEQADRVRYNIFEIVAQYIFINELPVVCRSAVTEIIDNCSLSAEAYRLILQLCKYSQCVKVMKDLKLVAYYEKQLNNKKNKAQAQKFLAAIPKNDDEIEYEYEEDEERGYSYD</sequence>
<keyword evidence="2" id="KW-1185">Reference proteome</keyword>
<gene>
    <name evidence="1" type="ORF">M9Y10_008021</name>
</gene>
<dbReference type="EMBL" id="JAPFFF010000014">
    <property type="protein sequence ID" value="KAK8870144.1"/>
    <property type="molecule type" value="Genomic_DNA"/>
</dbReference>